<gene>
    <name evidence="5" type="ORF">COU28_01725</name>
</gene>
<dbReference type="GO" id="GO:0016757">
    <property type="term" value="F:glycosyltransferase activity"/>
    <property type="evidence" value="ECO:0007669"/>
    <property type="project" value="UniProtKB-KW"/>
</dbReference>
<dbReference type="InterPro" id="IPR001173">
    <property type="entry name" value="Glyco_trans_2-like"/>
</dbReference>
<dbReference type="Proteomes" id="UP000230852">
    <property type="component" value="Unassembled WGS sequence"/>
</dbReference>
<evidence type="ECO:0000256" key="2">
    <source>
        <dbReference type="ARBA" id="ARBA00022676"/>
    </source>
</evidence>
<dbReference type="Gene3D" id="3.90.550.10">
    <property type="entry name" value="Spore Coat Polysaccharide Biosynthesis Protein SpsA, Chain A"/>
    <property type="match status" value="1"/>
</dbReference>
<dbReference type="PANTHER" id="PTHR43179:SF12">
    <property type="entry name" value="GALACTOFURANOSYLTRANSFERASE GLFT2"/>
    <property type="match status" value="1"/>
</dbReference>
<comment type="caution">
    <text evidence="5">The sequence shown here is derived from an EMBL/GenBank/DDBJ whole genome shotgun (WGS) entry which is preliminary data.</text>
</comment>
<sequence>MPVKLSIHLVSWNGAKYIPYLFDSLKKQTYKDWKLFVWENASSDETASLIKKELENFDIAHKYLASERNLGFAWGHNELYKKTDSEYFLLLNQDMYLMPDTLEKMIKFLDENKEVASVSPRLMKWNFAEIENDFDESFTNRIDSLGLKVLRNRRVIEKYAGKDWDEKKAKMELSFRIKKHEALEVFGVSGALPMYRRNAIEKVQFSDGNFFDSLYESYKEDVDLAFRLRIAGFQSFVLLDTIVYHDRSAQGQERLGDTTAVENKKKQPDWIKYHSYKNHLMTLYKNEYGQNFALDFFAIIWYELKKFGYFLLFDRAVLKGLFVVWKNRKLLKTRREEIKKMRVVDYKELRK</sequence>
<evidence type="ECO:0000256" key="1">
    <source>
        <dbReference type="ARBA" id="ARBA00006739"/>
    </source>
</evidence>
<protein>
    <recommendedName>
        <fullName evidence="4">Glycosyltransferase 2-like domain-containing protein</fullName>
    </recommendedName>
</protein>
<accession>A0A2H0TYW8</accession>
<evidence type="ECO:0000313" key="6">
    <source>
        <dbReference type="Proteomes" id="UP000230852"/>
    </source>
</evidence>
<keyword evidence="2" id="KW-0328">Glycosyltransferase</keyword>
<dbReference type="AlphaFoldDB" id="A0A2H0TYW8"/>
<organism evidence="5 6">
    <name type="scientific">Candidatus Magasanikbacteria bacterium CG10_big_fil_rev_8_21_14_0_10_36_16</name>
    <dbReference type="NCBI Taxonomy" id="1974645"/>
    <lineage>
        <taxon>Bacteria</taxon>
        <taxon>Candidatus Magasanikiibacteriota</taxon>
    </lineage>
</organism>
<feature type="domain" description="Glycosyltransferase 2-like" evidence="4">
    <location>
        <begin position="6"/>
        <end position="133"/>
    </location>
</feature>
<evidence type="ECO:0000259" key="4">
    <source>
        <dbReference type="Pfam" id="PF00535"/>
    </source>
</evidence>
<dbReference type="EMBL" id="PFBU01000033">
    <property type="protein sequence ID" value="PIR78418.1"/>
    <property type="molecule type" value="Genomic_DNA"/>
</dbReference>
<reference evidence="6" key="1">
    <citation type="submission" date="2017-09" db="EMBL/GenBank/DDBJ databases">
        <title>Depth-based differentiation of microbial function through sediment-hosted aquifers and enrichment of novel symbionts in the deep terrestrial subsurface.</title>
        <authorList>
            <person name="Probst A.J."/>
            <person name="Ladd B."/>
            <person name="Jarett J.K."/>
            <person name="Geller-Mcgrath D.E."/>
            <person name="Sieber C.M.K."/>
            <person name="Emerson J.B."/>
            <person name="Anantharaman K."/>
            <person name="Thomas B.C."/>
            <person name="Malmstrom R."/>
            <person name="Stieglmeier M."/>
            <person name="Klingl A."/>
            <person name="Woyke T."/>
            <person name="Ryan C.M."/>
            <person name="Banfield J.F."/>
        </authorList>
    </citation>
    <scope>NUCLEOTIDE SEQUENCE [LARGE SCALE GENOMIC DNA]</scope>
</reference>
<proteinExistence type="inferred from homology"/>
<name>A0A2H0TYW8_9BACT</name>
<dbReference type="SUPFAM" id="SSF53448">
    <property type="entry name" value="Nucleotide-diphospho-sugar transferases"/>
    <property type="match status" value="1"/>
</dbReference>
<keyword evidence="3" id="KW-0808">Transferase</keyword>
<evidence type="ECO:0000256" key="3">
    <source>
        <dbReference type="ARBA" id="ARBA00022679"/>
    </source>
</evidence>
<dbReference type="Pfam" id="PF00535">
    <property type="entry name" value="Glycos_transf_2"/>
    <property type="match status" value="1"/>
</dbReference>
<comment type="similarity">
    <text evidence="1">Belongs to the glycosyltransferase 2 family.</text>
</comment>
<dbReference type="PANTHER" id="PTHR43179">
    <property type="entry name" value="RHAMNOSYLTRANSFERASE WBBL"/>
    <property type="match status" value="1"/>
</dbReference>
<evidence type="ECO:0000313" key="5">
    <source>
        <dbReference type="EMBL" id="PIR78418.1"/>
    </source>
</evidence>
<dbReference type="InterPro" id="IPR029044">
    <property type="entry name" value="Nucleotide-diphossugar_trans"/>
</dbReference>